<protein>
    <submittedName>
        <fullName evidence="9">Beta-xylosidase</fullName>
        <ecNumber evidence="9">3.2.1.55</ecNumber>
    </submittedName>
</protein>
<feature type="signal peptide" evidence="7">
    <location>
        <begin position="1"/>
        <end position="37"/>
    </location>
</feature>
<dbReference type="Gene3D" id="2.115.10.20">
    <property type="entry name" value="Glycosyl hydrolase domain, family 43"/>
    <property type="match status" value="1"/>
</dbReference>
<dbReference type="PROSITE" id="PS51318">
    <property type="entry name" value="TAT"/>
    <property type="match status" value="1"/>
</dbReference>
<dbReference type="Proteomes" id="UP000185511">
    <property type="component" value="Chromosome"/>
</dbReference>
<dbReference type="CDD" id="cd18820">
    <property type="entry name" value="GH43_LbAraf43-like"/>
    <property type="match status" value="1"/>
</dbReference>
<evidence type="ECO:0000256" key="6">
    <source>
        <dbReference type="RuleBase" id="RU361187"/>
    </source>
</evidence>
<evidence type="ECO:0000256" key="5">
    <source>
        <dbReference type="PIRSR" id="PIRSR606710-2"/>
    </source>
</evidence>
<keyword evidence="4 6" id="KW-0326">Glycosidase</keyword>
<evidence type="ECO:0000256" key="3">
    <source>
        <dbReference type="ARBA" id="ARBA00022801"/>
    </source>
</evidence>
<evidence type="ECO:0000256" key="1">
    <source>
        <dbReference type="ARBA" id="ARBA00009865"/>
    </source>
</evidence>
<evidence type="ECO:0000256" key="7">
    <source>
        <dbReference type="SAM" id="SignalP"/>
    </source>
</evidence>
<gene>
    <name evidence="9" type="ORF">UA74_19810</name>
</gene>
<sequence length="496" mass="54227">MTSLRNLPRGRRRAAILLAATLLAGSTTSTLPPAATAAVVDPAASYVLVNRHSGKALDVYDLATGDGARIAQYTRNDGAWQQWQFVDSGGGWYRLKSRHSDKVVEFTSTADAVDLVQYTDANRASQQFRLADSPDGFVRLVNRASGKAADVWEWSAEDGARVVQWPDTGGANQQWQLVSVGATPPGTVSNPIKRNGPDPWLQYHDGYYYLATTTWNSTITMRRSRTLAGLSSAADQVVFNLAGRPDGCCNMWAPEFHLIDGRWYLYYVAGQDVEDFNPTQRLHVLESAGSDPLGPYTFKADLGNTWELDPSILRHGGRLYLMGSATDGTQSLTITPLSNPWTISGARRTISQPTLSWERQTHPVNEGAEPLYHDGRTMIVYSASACWGPDYKLGLLTLTGSDPLNRSHWTKSPNPVFQRHDGNGVFAPGHNGFFTSPDGTEDWIVYHANDSASGGCDMNRSTRAQRFTWNADGTPKFGVPVRLGTTLPAPSGEPTS</sequence>
<feature type="chain" id="PRO_5042027616" evidence="7">
    <location>
        <begin position="38"/>
        <end position="496"/>
    </location>
</feature>
<name>A0AAC9LE60_9PSEU</name>
<dbReference type="InterPro" id="IPR035992">
    <property type="entry name" value="Ricin_B-like_lectins"/>
</dbReference>
<evidence type="ECO:0000256" key="2">
    <source>
        <dbReference type="ARBA" id="ARBA00022729"/>
    </source>
</evidence>
<organism evidence="9 10">
    <name type="scientific">Actinoalloteichus fjordicus</name>
    <dbReference type="NCBI Taxonomy" id="1612552"/>
    <lineage>
        <taxon>Bacteria</taxon>
        <taxon>Bacillati</taxon>
        <taxon>Actinomycetota</taxon>
        <taxon>Actinomycetes</taxon>
        <taxon>Pseudonocardiales</taxon>
        <taxon>Pseudonocardiaceae</taxon>
        <taxon>Actinoalloteichus</taxon>
    </lineage>
</organism>
<dbReference type="InterPro" id="IPR006710">
    <property type="entry name" value="Glyco_hydro_43"/>
</dbReference>
<dbReference type="InterPro" id="IPR006311">
    <property type="entry name" value="TAT_signal"/>
</dbReference>
<dbReference type="SUPFAM" id="SSF50370">
    <property type="entry name" value="Ricin B-like lectins"/>
    <property type="match status" value="1"/>
</dbReference>
<dbReference type="Gene3D" id="2.80.10.50">
    <property type="match status" value="1"/>
</dbReference>
<dbReference type="GO" id="GO:0005975">
    <property type="term" value="P:carbohydrate metabolic process"/>
    <property type="evidence" value="ECO:0007669"/>
    <property type="project" value="InterPro"/>
</dbReference>
<dbReference type="SUPFAM" id="SSF75005">
    <property type="entry name" value="Arabinanase/levansucrase/invertase"/>
    <property type="match status" value="1"/>
</dbReference>
<feature type="domain" description="Ricin B lectin" evidence="8">
    <location>
        <begin position="44"/>
        <end position="178"/>
    </location>
</feature>
<proteinExistence type="inferred from homology"/>
<dbReference type="SMART" id="SM00458">
    <property type="entry name" value="RICIN"/>
    <property type="match status" value="1"/>
</dbReference>
<feature type="site" description="Important for catalytic activity, responsible for pKa modulation of the active site Glu and correct orientation of both the proton donor and substrate" evidence="5">
    <location>
        <position position="309"/>
    </location>
</feature>
<keyword evidence="2 7" id="KW-0732">Signal</keyword>
<evidence type="ECO:0000313" key="9">
    <source>
        <dbReference type="EMBL" id="APU15987.1"/>
    </source>
</evidence>
<accession>A0AAC9LE60</accession>
<dbReference type="PANTHER" id="PTHR43817:SF1">
    <property type="entry name" value="HYDROLASE, FAMILY 43, PUTATIVE (AFU_ORTHOLOGUE AFUA_3G01660)-RELATED"/>
    <property type="match status" value="1"/>
</dbReference>
<keyword evidence="3 6" id="KW-0378">Hydrolase</keyword>
<dbReference type="KEGG" id="acad:UA74_19810"/>
<dbReference type="Pfam" id="PF14200">
    <property type="entry name" value="RicinB_lectin_2"/>
    <property type="match status" value="2"/>
</dbReference>
<evidence type="ECO:0000313" key="10">
    <source>
        <dbReference type="Proteomes" id="UP000185511"/>
    </source>
</evidence>
<dbReference type="GO" id="GO:0046556">
    <property type="term" value="F:alpha-L-arabinofuranosidase activity"/>
    <property type="evidence" value="ECO:0007669"/>
    <property type="project" value="UniProtKB-EC"/>
</dbReference>
<dbReference type="InterPro" id="IPR023296">
    <property type="entry name" value="Glyco_hydro_beta-prop_sf"/>
</dbReference>
<dbReference type="PANTHER" id="PTHR43817">
    <property type="entry name" value="GLYCOSYL HYDROLASE"/>
    <property type="match status" value="1"/>
</dbReference>
<reference evidence="10" key="1">
    <citation type="submission" date="2016-06" db="EMBL/GenBank/DDBJ databases">
        <title>Complete genome sequence of Actinoalloteichus fjordicus DSM 46855 (=ADI127-17), type strain of the new species Actinoalloteichus fjordicus.</title>
        <authorList>
            <person name="Ruckert C."/>
            <person name="Nouioui I."/>
            <person name="Willmese J."/>
            <person name="van Wezel G."/>
            <person name="Klenk H.-P."/>
            <person name="Kalinowski J."/>
            <person name="Zotchev S.B."/>
        </authorList>
    </citation>
    <scope>NUCLEOTIDE SEQUENCE [LARGE SCALE GENOMIC DNA]</scope>
    <source>
        <strain evidence="10">ADI127-7</strain>
    </source>
</reference>
<dbReference type="AlphaFoldDB" id="A0AAC9LE60"/>
<comment type="similarity">
    <text evidence="1 6">Belongs to the glycosyl hydrolase 43 family.</text>
</comment>
<dbReference type="Pfam" id="PF04616">
    <property type="entry name" value="Glyco_hydro_43"/>
    <property type="match status" value="1"/>
</dbReference>
<dbReference type="EMBL" id="CP016076">
    <property type="protein sequence ID" value="APU15987.1"/>
    <property type="molecule type" value="Genomic_DNA"/>
</dbReference>
<evidence type="ECO:0000256" key="4">
    <source>
        <dbReference type="ARBA" id="ARBA00023295"/>
    </source>
</evidence>
<dbReference type="EC" id="3.2.1.55" evidence="9"/>
<evidence type="ECO:0000259" key="8">
    <source>
        <dbReference type="SMART" id="SM00458"/>
    </source>
</evidence>
<keyword evidence="10" id="KW-1185">Reference proteome</keyword>
<dbReference type="PROSITE" id="PS50231">
    <property type="entry name" value="RICIN_B_LECTIN"/>
    <property type="match status" value="1"/>
</dbReference>
<dbReference type="RefSeq" id="WP_075744013.1">
    <property type="nucleotide sequence ID" value="NZ_CP016076.1"/>
</dbReference>
<dbReference type="InterPro" id="IPR000772">
    <property type="entry name" value="Ricin_B_lectin"/>
</dbReference>